<dbReference type="AlphaFoldDB" id="A6DNQ0"/>
<dbReference type="STRING" id="313628.LNTAR_18720"/>
<dbReference type="Proteomes" id="UP000004947">
    <property type="component" value="Unassembled WGS sequence"/>
</dbReference>
<keyword evidence="2" id="KW-1185">Reference proteome</keyword>
<comment type="caution">
    <text evidence="1">The sequence shown here is derived from an EMBL/GenBank/DDBJ whole genome shotgun (WGS) entry which is preliminary data.</text>
</comment>
<dbReference type="RefSeq" id="WP_007279487.1">
    <property type="nucleotide sequence ID" value="NZ_ABCK01000014.1"/>
</dbReference>
<sequence>MKYPELNREKLRILPLSERKNKVIIAESYVAKDADANQLGEHGSKVMNNLLARISEAKKNDKPVILAFGAHSIKNGLGPVLIDLMERGYLNHLATNGAGVIHDWEFAFQGQSSEDVKEYVDKGQFGIWQETGYYINLAINVGAYEGKGYGESVGAMIENEGLQIPSADELKSRIIVLSEQNAEAVAAAADLLSIIQKFDLEPGFLSIPHPYKEYSAQAAAYRLGVPFTSHPMIGHDIIYNHPMNHGAAIGRSAQTDFLRYAHNVSCLDGGVYMSIGSAVMSPMVFEKSLSMSQNLHIQNGEHMDKHYMVIVDLAESQWDWAIDGEPPMDNPAYYLRYCKSFSRMGGTMEYVCADNRDFLLHLSQGLL</sequence>
<organism evidence="1 2">
    <name type="scientific">Lentisphaera araneosa HTCC2155</name>
    <dbReference type="NCBI Taxonomy" id="313628"/>
    <lineage>
        <taxon>Bacteria</taxon>
        <taxon>Pseudomonadati</taxon>
        <taxon>Lentisphaerota</taxon>
        <taxon>Lentisphaeria</taxon>
        <taxon>Lentisphaerales</taxon>
        <taxon>Lentisphaeraceae</taxon>
        <taxon>Lentisphaera</taxon>
    </lineage>
</organism>
<dbReference type="OrthoDB" id="9780825at2"/>
<dbReference type="EMBL" id="ABCK01000014">
    <property type="protein sequence ID" value="EDM26709.1"/>
    <property type="molecule type" value="Genomic_DNA"/>
</dbReference>
<accession>A6DNQ0</accession>
<evidence type="ECO:0000313" key="2">
    <source>
        <dbReference type="Proteomes" id="UP000004947"/>
    </source>
</evidence>
<evidence type="ECO:0000313" key="1">
    <source>
        <dbReference type="EMBL" id="EDM26709.1"/>
    </source>
</evidence>
<evidence type="ECO:0008006" key="3">
    <source>
        <dbReference type="Google" id="ProtNLM"/>
    </source>
</evidence>
<dbReference type="Gene3D" id="3.40.50.10690">
    <property type="entry name" value="putative lor/sdh protein like domains"/>
    <property type="match status" value="1"/>
</dbReference>
<name>A6DNQ0_9BACT</name>
<reference evidence="1 2" key="1">
    <citation type="journal article" date="2010" name="J. Bacteriol.">
        <title>Genome sequence of Lentisphaera araneosa HTCC2155T, the type species of the order Lentisphaerales in the phylum Lentisphaerae.</title>
        <authorList>
            <person name="Thrash J.C."/>
            <person name="Cho J.C."/>
            <person name="Vergin K.L."/>
            <person name="Morris R.M."/>
            <person name="Giovannoni S.J."/>
        </authorList>
    </citation>
    <scope>NUCLEOTIDE SEQUENCE [LARGE SCALE GENOMIC DNA]</scope>
    <source>
        <strain evidence="1 2">HTCC2155</strain>
    </source>
</reference>
<dbReference type="eggNOG" id="COG1915">
    <property type="taxonomic scope" value="Bacteria"/>
</dbReference>
<gene>
    <name evidence="1" type="ORF">LNTAR_18720</name>
</gene>
<protein>
    <recommendedName>
        <fullName evidence="3">Deoxyhypusine synthase</fullName>
    </recommendedName>
</protein>
<proteinExistence type="predicted"/>